<accession>A0A0K0FED6</accession>
<dbReference type="AlphaFoldDB" id="A0A0K0FED6"/>
<dbReference type="Proteomes" id="UP000035680">
    <property type="component" value="Unassembled WGS sequence"/>
</dbReference>
<reference evidence="2" key="1">
    <citation type="submission" date="2014-07" db="EMBL/GenBank/DDBJ databases">
        <authorList>
            <person name="Martin A.A"/>
            <person name="De Silva N."/>
        </authorList>
    </citation>
    <scope>NUCLEOTIDE SEQUENCE</scope>
</reference>
<dbReference type="WBParaSite" id="SVE_0721500.1">
    <property type="protein sequence ID" value="SVE_0721500.1"/>
    <property type="gene ID" value="SVE_0721500"/>
</dbReference>
<keyword evidence="2" id="KW-1185">Reference proteome</keyword>
<feature type="domain" description="Helitron helicase-like" evidence="1">
    <location>
        <begin position="352"/>
        <end position="456"/>
    </location>
</feature>
<organism evidence="2 3">
    <name type="scientific">Strongyloides venezuelensis</name>
    <name type="common">Threadworm</name>
    <dbReference type="NCBI Taxonomy" id="75913"/>
    <lineage>
        <taxon>Eukaryota</taxon>
        <taxon>Metazoa</taxon>
        <taxon>Ecdysozoa</taxon>
        <taxon>Nematoda</taxon>
        <taxon>Chromadorea</taxon>
        <taxon>Rhabditida</taxon>
        <taxon>Tylenchina</taxon>
        <taxon>Panagrolaimomorpha</taxon>
        <taxon>Strongyloidoidea</taxon>
        <taxon>Strongyloididae</taxon>
        <taxon>Strongyloides</taxon>
    </lineage>
</organism>
<evidence type="ECO:0000313" key="3">
    <source>
        <dbReference type="WBParaSite" id="SVE_0721500.1"/>
    </source>
</evidence>
<evidence type="ECO:0000313" key="2">
    <source>
        <dbReference type="Proteomes" id="UP000035680"/>
    </source>
</evidence>
<evidence type="ECO:0000259" key="1">
    <source>
        <dbReference type="Pfam" id="PF14214"/>
    </source>
</evidence>
<dbReference type="Gene3D" id="3.90.70.120">
    <property type="match status" value="1"/>
</dbReference>
<dbReference type="Pfam" id="PF14214">
    <property type="entry name" value="Helitron_like_N"/>
    <property type="match status" value="1"/>
</dbReference>
<reference evidence="3" key="2">
    <citation type="submission" date="2015-08" db="UniProtKB">
        <authorList>
            <consortium name="WormBaseParasite"/>
        </authorList>
    </citation>
    <scope>IDENTIFICATION</scope>
</reference>
<dbReference type="STRING" id="75913.A0A0K0FED6"/>
<dbReference type="InterPro" id="IPR025476">
    <property type="entry name" value="Helitron_helicase-like"/>
</dbReference>
<sequence>MLSAALIMSFIKSSVNWVKFDINNVLNQGNILYERSVNYLHSTNYPIDGRDYLLVTNIVRETILFNRKITFKAASCYSFTGRGKKVKRDEIAFGFVFLSQTLNRLVEKYQFIILIANESASSITHHDGAFFLFDPHSMDQNKKYFLNGVSCMLLFNALVGLIKCLQANKICNNSILCFNGVNISVENITDVNSDNSTTRKNDKCRLSKIVNKESLRLSKKNKKIEDEKIIPDENNLGILSTDCEHCQATFYEKETKHKQSCEFRAVKEYERIFNNFSKFIKDLSIDEKKKVYALKSIVGELITNLSLQVISVKKEILNTRLSNIWLHGEAKRPGVGEDIRNKDVYAFNEISVIDYLIDDEDNEEAVKKKELNFFSSNIDSRRFMHLGYQDGMVIVKKFRKPDFFITITTNPNWREITENLYSGQLPNNCHDLIARVLKHKSDVLIHDLKKNKIMGNNDFRLISDQVDKCVKAEFPDKEKNLRLFKIVTKTMVHSRCDISKSKVPC</sequence>
<name>A0A0K0FED6_STRVS</name>
<proteinExistence type="predicted"/>
<protein>
    <submittedName>
        <fullName evidence="3">Helitron_like_N domain-containing protein</fullName>
    </submittedName>
</protein>